<evidence type="ECO:0000256" key="17">
    <source>
        <dbReference type="RuleBase" id="RU368121"/>
    </source>
</evidence>
<comment type="subcellular location">
    <subcellularLocation>
        <location evidence="2 17">Golgi apparatus membrane</location>
        <topology evidence="2 17">Single-pass type II membrane protein</topology>
    </subcellularLocation>
</comment>
<keyword evidence="7" id="KW-0812">Transmembrane</keyword>
<keyword evidence="13" id="KW-1015">Disulfide bond</keyword>
<comment type="cofactor">
    <cofactor evidence="1 17">
        <name>Mn(2+)</name>
        <dbReference type="ChEBI" id="CHEBI:29035"/>
    </cofactor>
</comment>
<dbReference type="PANTHER" id="PTHR19300:SF5">
    <property type="entry name" value="BETA-1,4-GALACTOSYLTRANSFERASE 1"/>
    <property type="match status" value="1"/>
</dbReference>
<feature type="domain" description="Galactosyltransferase N-terminal" evidence="19">
    <location>
        <begin position="89"/>
        <end position="221"/>
    </location>
</feature>
<dbReference type="FunFam" id="3.90.550.10:FF:000028">
    <property type="entry name" value="beta-1,4-galactosyltransferase 1"/>
    <property type="match status" value="1"/>
</dbReference>
<dbReference type="Proteomes" id="UP000314982">
    <property type="component" value="Unassembled WGS sequence"/>
</dbReference>
<name>A0A4W5PMR7_9TELE</name>
<evidence type="ECO:0000256" key="6">
    <source>
        <dbReference type="ARBA" id="ARBA00022679"/>
    </source>
</evidence>
<comment type="catalytic activity">
    <reaction evidence="16">
        <text>N-acetyl-D-glucosamine + UDP-alpha-D-galactose = beta-D-galactosyl-(1-&gt;4)-N-acetyl-D-glucosamine + UDP + H(+)</text>
        <dbReference type="Rhea" id="RHEA:17745"/>
        <dbReference type="ChEBI" id="CHEBI:15378"/>
        <dbReference type="ChEBI" id="CHEBI:58223"/>
        <dbReference type="ChEBI" id="CHEBI:60152"/>
        <dbReference type="ChEBI" id="CHEBI:66914"/>
        <dbReference type="ChEBI" id="CHEBI:506227"/>
        <dbReference type="EC" id="2.4.1.90"/>
    </reaction>
    <physiologicalReaction direction="left-to-right" evidence="16">
        <dbReference type="Rhea" id="RHEA:17746"/>
    </physiologicalReaction>
</comment>
<dbReference type="InterPro" id="IPR029044">
    <property type="entry name" value="Nucleotide-diphossugar_trans"/>
</dbReference>
<evidence type="ECO:0000256" key="2">
    <source>
        <dbReference type="ARBA" id="ARBA00004323"/>
    </source>
</evidence>
<dbReference type="UniPathway" id="UPA00378"/>
<organism evidence="20 21">
    <name type="scientific">Hucho hucho</name>
    <name type="common">huchen</name>
    <dbReference type="NCBI Taxonomy" id="62062"/>
    <lineage>
        <taxon>Eukaryota</taxon>
        <taxon>Metazoa</taxon>
        <taxon>Chordata</taxon>
        <taxon>Craniata</taxon>
        <taxon>Vertebrata</taxon>
        <taxon>Euteleostomi</taxon>
        <taxon>Actinopterygii</taxon>
        <taxon>Neopterygii</taxon>
        <taxon>Teleostei</taxon>
        <taxon>Protacanthopterygii</taxon>
        <taxon>Salmoniformes</taxon>
        <taxon>Salmonidae</taxon>
        <taxon>Salmoninae</taxon>
        <taxon>Hucho</taxon>
    </lineage>
</organism>
<dbReference type="InterPro" id="IPR027791">
    <property type="entry name" value="Galactosyl_T_C"/>
</dbReference>
<evidence type="ECO:0000313" key="21">
    <source>
        <dbReference type="Proteomes" id="UP000314982"/>
    </source>
</evidence>
<dbReference type="GO" id="GO:0003831">
    <property type="term" value="F:beta-N-acetylglucosaminylglycopeptide beta-1,4-galactosyltransferase activity"/>
    <property type="evidence" value="ECO:0007669"/>
    <property type="project" value="TreeGrafter"/>
</dbReference>
<dbReference type="InterPro" id="IPR003859">
    <property type="entry name" value="Galactosyl_T"/>
</dbReference>
<keyword evidence="12" id="KW-0472">Membrane</keyword>
<dbReference type="Pfam" id="PF02709">
    <property type="entry name" value="Glyco_transf_7C"/>
    <property type="match status" value="1"/>
</dbReference>
<evidence type="ECO:0000256" key="12">
    <source>
        <dbReference type="ARBA" id="ARBA00023136"/>
    </source>
</evidence>
<evidence type="ECO:0000256" key="9">
    <source>
        <dbReference type="ARBA" id="ARBA00022968"/>
    </source>
</evidence>
<dbReference type="PRINTS" id="PR02050">
    <property type="entry name" value="B14GALTRFASE"/>
</dbReference>
<evidence type="ECO:0000256" key="4">
    <source>
        <dbReference type="ARBA" id="ARBA00005735"/>
    </source>
</evidence>
<dbReference type="GO" id="GO:0032580">
    <property type="term" value="C:Golgi cisterna membrane"/>
    <property type="evidence" value="ECO:0007669"/>
    <property type="project" value="UniProtKB-UniRule"/>
</dbReference>
<feature type="domain" description="Galactosyltransferase C-terminal" evidence="18">
    <location>
        <begin position="226"/>
        <end position="302"/>
    </location>
</feature>
<dbReference type="GO" id="GO:0000139">
    <property type="term" value="C:Golgi membrane"/>
    <property type="evidence" value="ECO:0007669"/>
    <property type="project" value="UniProtKB-SubCell"/>
</dbReference>
<gene>
    <name evidence="20" type="primary">B4GALT1</name>
</gene>
<dbReference type="AlphaFoldDB" id="A0A4W5PMR7"/>
<keyword evidence="8 17" id="KW-0479">Metal-binding</keyword>
<evidence type="ECO:0000256" key="10">
    <source>
        <dbReference type="ARBA" id="ARBA00022989"/>
    </source>
</evidence>
<dbReference type="SUPFAM" id="SSF53448">
    <property type="entry name" value="Nucleotide-diphospho-sugar transferases"/>
    <property type="match status" value="1"/>
</dbReference>
<evidence type="ECO:0000256" key="5">
    <source>
        <dbReference type="ARBA" id="ARBA00022676"/>
    </source>
</evidence>
<reference evidence="21" key="1">
    <citation type="submission" date="2018-06" db="EMBL/GenBank/DDBJ databases">
        <title>Genome assembly of Danube salmon.</title>
        <authorList>
            <person name="Macqueen D.J."/>
            <person name="Gundappa M.K."/>
        </authorList>
    </citation>
    <scope>NUCLEOTIDE SEQUENCE [LARGE SCALE GENOMIC DNA]</scope>
</reference>
<proteinExistence type="inferred from homology"/>
<evidence type="ECO:0000313" key="20">
    <source>
        <dbReference type="Ensembl" id="ENSHHUP00000062039.1"/>
    </source>
</evidence>
<keyword evidence="5 17" id="KW-0328">Glycosyltransferase</keyword>
<dbReference type="PANTHER" id="PTHR19300">
    <property type="entry name" value="BETA-1,4-GALACTOSYLTRANSFERASE"/>
    <property type="match status" value="1"/>
</dbReference>
<dbReference type="STRING" id="62062.ENSHHUP00000062039"/>
<keyword evidence="10" id="KW-1133">Transmembrane helix</keyword>
<keyword evidence="11 17" id="KW-0333">Golgi apparatus</keyword>
<dbReference type="GO" id="GO:0046872">
    <property type="term" value="F:metal ion binding"/>
    <property type="evidence" value="ECO:0007669"/>
    <property type="project" value="UniProtKB-UniRule"/>
</dbReference>
<comment type="similarity">
    <text evidence="4 17">Belongs to the glycosyltransferase 7 family.</text>
</comment>
<dbReference type="EC" id="2.4.1.-" evidence="17"/>
<evidence type="ECO:0000256" key="13">
    <source>
        <dbReference type="ARBA" id="ARBA00023157"/>
    </source>
</evidence>
<dbReference type="CDD" id="cd00899">
    <property type="entry name" value="b4GalT"/>
    <property type="match status" value="1"/>
</dbReference>
<keyword evidence="14 17" id="KW-0325">Glycoprotein</keyword>
<evidence type="ECO:0000256" key="14">
    <source>
        <dbReference type="ARBA" id="ARBA00023180"/>
    </source>
</evidence>
<reference evidence="20" key="3">
    <citation type="submission" date="2025-09" db="UniProtKB">
        <authorList>
            <consortium name="Ensembl"/>
        </authorList>
    </citation>
    <scope>IDENTIFICATION</scope>
</reference>
<evidence type="ECO:0000259" key="18">
    <source>
        <dbReference type="Pfam" id="PF02709"/>
    </source>
</evidence>
<dbReference type="InterPro" id="IPR027995">
    <property type="entry name" value="Galactosyl_T_N"/>
</dbReference>
<protein>
    <recommendedName>
        <fullName evidence="17">Beta-1,4-galactosyltransferase</fullName>
        <shortName evidence="17">Beta-1,4-GalTase</shortName>
        <ecNumber evidence="17">2.4.1.-</ecNumber>
    </recommendedName>
</protein>
<evidence type="ECO:0000256" key="11">
    <source>
        <dbReference type="ARBA" id="ARBA00023034"/>
    </source>
</evidence>
<dbReference type="GO" id="GO:0003945">
    <property type="term" value="F:N-acetyllactosamine synthase activity"/>
    <property type="evidence" value="ECO:0007669"/>
    <property type="project" value="UniProtKB-EC"/>
</dbReference>
<keyword evidence="6 17" id="KW-0808">Transferase</keyword>
<evidence type="ECO:0000256" key="15">
    <source>
        <dbReference type="ARBA" id="ARBA00023211"/>
    </source>
</evidence>
<keyword evidence="9 17" id="KW-0735">Signal-anchor</keyword>
<evidence type="ECO:0000259" key="19">
    <source>
        <dbReference type="Pfam" id="PF13733"/>
    </source>
</evidence>
<keyword evidence="21" id="KW-1185">Reference proteome</keyword>
<dbReference type="Ensembl" id="ENSHHUT00000064137.1">
    <property type="protein sequence ID" value="ENSHHUP00000062039.1"/>
    <property type="gene ID" value="ENSHHUG00000036708.1"/>
</dbReference>
<comment type="pathway">
    <text evidence="3 17">Protein modification; protein glycosylation.</text>
</comment>
<evidence type="ECO:0000256" key="7">
    <source>
        <dbReference type="ARBA" id="ARBA00022692"/>
    </source>
</evidence>
<evidence type="ECO:0000256" key="16">
    <source>
        <dbReference type="ARBA" id="ARBA00049413"/>
    </source>
</evidence>
<dbReference type="GO" id="GO:0005975">
    <property type="term" value="P:carbohydrate metabolic process"/>
    <property type="evidence" value="ECO:0007669"/>
    <property type="project" value="InterPro"/>
</dbReference>
<evidence type="ECO:0000256" key="1">
    <source>
        <dbReference type="ARBA" id="ARBA00001936"/>
    </source>
</evidence>
<evidence type="ECO:0000256" key="8">
    <source>
        <dbReference type="ARBA" id="ARBA00022723"/>
    </source>
</evidence>
<accession>A0A4W5PMR7</accession>
<sequence>MLMMRDSTVNFGVLHRTCKLVVLLCFLHISVTLFFYVRSLDIPFAFAQKHTAKKHDQTTSKDTEPDAVETNRFSVDNVTSTFTKELVKCLDTSPLLVGPLRIEFSNPVSLDVVRKENPNLQNGGRFKPKDCVALQKVAIIIPFRNRDEHLKFWLYYLHPILQRQQLDYGIYVINQDGDEIFNRAKLLNIGYTEALKEYDYGCFVFSDVDLIPMDDRNTYKCFSQPRHLSVSMDKFGFRLPYNQYFGGVSSMSKEQFLKINGFPNNYWGWGGEDDDIFNRLSSKGMTISRPSGAVGKCRMIRHNRDGGNEDNPQRFDRIAHTRETMNKDGIKSLSYKVVKVEKDHLYTKITVDVGKIDSENQ</sequence>
<dbReference type="Pfam" id="PF13733">
    <property type="entry name" value="Glyco_transf_7N"/>
    <property type="match status" value="1"/>
</dbReference>
<evidence type="ECO:0000256" key="3">
    <source>
        <dbReference type="ARBA" id="ARBA00004922"/>
    </source>
</evidence>
<dbReference type="GO" id="GO:0008092">
    <property type="term" value="F:cytoskeletal protein binding"/>
    <property type="evidence" value="ECO:0007669"/>
    <property type="project" value="TreeGrafter"/>
</dbReference>
<comment type="function">
    <text evidence="17">Responsible for the synthesis of complex-type N-linked oligosaccharides in many glycoproteins as well as the carbohydrate moieties of glycolipids.</text>
</comment>
<dbReference type="Gene3D" id="3.90.550.10">
    <property type="entry name" value="Spore Coat Polysaccharide Biosynthesis Protein SpsA, Chain A"/>
    <property type="match status" value="1"/>
</dbReference>
<reference evidence="20" key="2">
    <citation type="submission" date="2025-08" db="UniProtKB">
        <authorList>
            <consortium name="Ensembl"/>
        </authorList>
    </citation>
    <scope>IDENTIFICATION</scope>
</reference>
<keyword evidence="15 17" id="KW-0464">Manganese</keyword>
<dbReference type="GeneTree" id="ENSGT00940000155244"/>
<dbReference type="GO" id="GO:0006487">
    <property type="term" value="P:protein N-linked glycosylation"/>
    <property type="evidence" value="ECO:0007669"/>
    <property type="project" value="TreeGrafter"/>
</dbReference>